<keyword evidence="4" id="KW-1185">Reference proteome</keyword>
<feature type="domain" description="DUF7426" evidence="2">
    <location>
        <begin position="5"/>
        <end position="131"/>
    </location>
</feature>
<evidence type="ECO:0000313" key="4">
    <source>
        <dbReference type="Proteomes" id="UP001057085"/>
    </source>
</evidence>
<dbReference type="Proteomes" id="UP001057085">
    <property type="component" value="Segment"/>
</dbReference>
<gene>
    <name evidence="3" type="ORF">Mbo4_013</name>
</gene>
<reference evidence="3" key="1">
    <citation type="submission" date="2022-04" db="EMBL/GenBank/DDBJ databases">
        <authorList>
            <person name="Hwangbo M."/>
            <person name="Wang B."/>
            <person name="Yang S.-H."/>
            <person name="Gill J.J."/>
            <person name="Chu K.-H."/>
            <person name="Young R."/>
        </authorList>
    </citation>
    <scope>NUCLEOTIDE SEQUENCE</scope>
</reference>
<feature type="region of interest" description="Disordered" evidence="1">
    <location>
        <begin position="105"/>
        <end position="130"/>
    </location>
</feature>
<evidence type="ECO:0000256" key="1">
    <source>
        <dbReference type="SAM" id="MobiDB-lite"/>
    </source>
</evidence>
<proteinExistence type="predicted"/>
<dbReference type="InterPro" id="IPR055849">
    <property type="entry name" value="DUF7426"/>
</dbReference>
<sequence length="231" mass="26071">MSFDAVDEYLDPGFRITIGGREFRVEAPSADAALRLHRKLVTKPKWSLAVELDEIRKLLGSAWDELIAANVAELKILHVGRAVIAKHALDADAAIEYWTTGAVGAKPVETEPPKPKDDSAPGRYGPFDPGGGRYREEFGDREWYNPPHMAPAFRQQSQATKQNITWTDLLESWTDLELDFQSAGIDLGSDILTRRPWRWFEIRVANFVRTPTSQLRQAIAQRKDHDGNDPH</sequence>
<name>A0A9E7IN96_9CAUD</name>
<evidence type="ECO:0000259" key="2">
    <source>
        <dbReference type="Pfam" id="PF24201"/>
    </source>
</evidence>
<protein>
    <submittedName>
        <fullName evidence="3">Tail assembly chaperone</fullName>
    </submittedName>
</protein>
<dbReference type="EMBL" id="ON191532">
    <property type="protein sequence ID" value="URG17503.1"/>
    <property type="molecule type" value="Genomic_DNA"/>
</dbReference>
<evidence type="ECO:0000313" key="3">
    <source>
        <dbReference type="EMBL" id="URG17503.1"/>
    </source>
</evidence>
<feature type="compositionally biased region" description="Basic and acidic residues" evidence="1">
    <location>
        <begin position="108"/>
        <end position="120"/>
    </location>
</feature>
<dbReference type="Pfam" id="PF24201">
    <property type="entry name" value="DUF7426"/>
    <property type="match status" value="1"/>
</dbReference>
<accession>A0A9E7IN96</accession>
<organism evidence="3 4">
    <name type="scientific">Rhodococcus phage Mbo4</name>
    <dbReference type="NCBI Taxonomy" id="2936912"/>
    <lineage>
        <taxon>Viruses</taxon>
        <taxon>Duplodnaviria</taxon>
        <taxon>Heunggongvirae</taxon>
        <taxon>Uroviricota</taxon>
        <taxon>Caudoviricetes</taxon>
        <taxon>Mboquatrovirus</taxon>
        <taxon>Mboquatrovirus Mbo4</taxon>
    </lineage>
</organism>